<dbReference type="EMBL" id="BAABID010000014">
    <property type="protein sequence ID" value="GAA4733555.1"/>
    <property type="molecule type" value="Genomic_DNA"/>
</dbReference>
<dbReference type="InterPro" id="IPR011055">
    <property type="entry name" value="Dup_hybrid_motif"/>
</dbReference>
<organism evidence="3 4">
    <name type="scientific">Isoptericola chiayiensis</name>
    <dbReference type="NCBI Taxonomy" id="579446"/>
    <lineage>
        <taxon>Bacteria</taxon>
        <taxon>Bacillati</taxon>
        <taxon>Actinomycetota</taxon>
        <taxon>Actinomycetes</taxon>
        <taxon>Micrococcales</taxon>
        <taxon>Promicromonosporaceae</taxon>
        <taxon>Isoptericola</taxon>
    </lineage>
</organism>
<evidence type="ECO:0000313" key="4">
    <source>
        <dbReference type="Proteomes" id="UP001500956"/>
    </source>
</evidence>
<protein>
    <recommendedName>
        <fullName evidence="2">M23ase beta-sheet core domain-containing protein</fullName>
    </recommendedName>
</protein>
<reference evidence="4" key="1">
    <citation type="journal article" date="2019" name="Int. J. Syst. Evol. Microbiol.">
        <title>The Global Catalogue of Microorganisms (GCM) 10K type strain sequencing project: providing services to taxonomists for standard genome sequencing and annotation.</title>
        <authorList>
            <consortium name="The Broad Institute Genomics Platform"/>
            <consortium name="The Broad Institute Genome Sequencing Center for Infectious Disease"/>
            <person name="Wu L."/>
            <person name="Ma J."/>
        </authorList>
    </citation>
    <scope>NUCLEOTIDE SEQUENCE [LARGE SCALE GENOMIC DNA]</scope>
    <source>
        <strain evidence="4">JCM 18063</strain>
    </source>
</reference>
<dbReference type="SUPFAM" id="SSF51261">
    <property type="entry name" value="Duplicated hybrid motif"/>
    <property type="match status" value="1"/>
</dbReference>
<evidence type="ECO:0000256" key="1">
    <source>
        <dbReference type="SAM" id="SignalP"/>
    </source>
</evidence>
<dbReference type="InterPro" id="IPR016047">
    <property type="entry name" value="M23ase_b-sheet_dom"/>
</dbReference>
<dbReference type="Gene3D" id="2.70.70.10">
    <property type="entry name" value="Glucose Permease (Domain IIA)"/>
    <property type="match status" value="1"/>
</dbReference>
<dbReference type="PANTHER" id="PTHR21666:SF270">
    <property type="entry name" value="MUREIN HYDROLASE ACTIVATOR ENVC"/>
    <property type="match status" value="1"/>
</dbReference>
<comment type="caution">
    <text evidence="3">The sequence shown here is derived from an EMBL/GenBank/DDBJ whole genome shotgun (WGS) entry which is preliminary data.</text>
</comment>
<dbReference type="InterPro" id="IPR050570">
    <property type="entry name" value="Cell_wall_metabolism_enzyme"/>
</dbReference>
<keyword evidence="1" id="KW-0732">Signal</keyword>
<dbReference type="PANTHER" id="PTHR21666">
    <property type="entry name" value="PEPTIDASE-RELATED"/>
    <property type="match status" value="1"/>
</dbReference>
<keyword evidence="4" id="KW-1185">Reference proteome</keyword>
<feature type="domain" description="M23ase beta-sheet core" evidence="2">
    <location>
        <begin position="64"/>
        <end position="159"/>
    </location>
</feature>
<evidence type="ECO:0000313" key="3">
    <source>
        <dbReference type="EMBL" id="GAA4733555.1"/>
    </source>
</evidence>
<dbReference type="Proteomes" id="UP001500956">
    <property type="component" value="Unassembled WGS sequence"/>
</dbReference>
<sequence>MAAAVLALLTLSPPTTVLAAGTDVGVTVDGATDPTSTPRPGWAAPVPGALVAPFDPPARRWLPGHRGVDLAVAAGAVVAAPASGTITFAGPVGGRPVVVVDHGALRSTLEPVLPSAPVGSTVSRGDVVGHVDDDATVSHCAPEHCLHWGVRRGEAYLDPMALLGGAPPIVLLPVP</sequence>
<gene>
    <name evidence="3" type="ORF">GCM10023216_27390</name>
</gene>
<proteinExistence type="predicted"/>
<name>A0ABP8YNQ0_9MICO</name>
<dbReference type="Pfam" id="PF01551">
    <property type="entry name" value="Peptidase_M23"/>
    <property type="match status" value="1"/>
</dbReference>
<feature type="chain" id="PRO_5046415977" description="M23ase beta-sheet core domain-containing protein" evidence="1">
    <location>
        <begin position="20"/>
        <end position="175"/>
    </location>
</feature>
<evidence type="ECO:0000259" key="2">
    <source>
        <dbReference type="Pfam" id="PF01551"/>
    </source>
</evidence>
<accession>A0ABP8YNQ0</accession>
<feature type="signal peptide" evidence="1">
    <location>
        <begin position="1"/>
        <end position="19"/>
    </location>
</feature>